<proteinExistence type="predicted"/>
<gene>
    <name evidence="3" type="ORF">MMF94_24720</name>
</gene>
<dbReference type="SUPFAM" id="SSF53213">
    <property type="entry name" value="LigB-like"/>
    <property type="match status" value="1"/>
</dbReference>
<evidence type="ECO:0008006" key="5">
    <source>
        <dbReference type="Google" id="ProtNLM"/>
    </source>
</evidence>
<evidence type="ECO:0000259" key="2">
    <source>
        <dbReference type="Pfam" id="PF07746"/>
    </source>
</evidence>
<dbReference type="SUPFAM" id="SSF48076">
    <property type="entry name" value="LigA subunit of an aromatic-ring-opening dioxygenase LigAB"/>
    <property type="match status" value="1"/>
</dbReference>
<dbReference type="EMBL" id="JAKXMK010000022">
    <property type="protein sequence ID" value="MCH6168910.1"/>
    <property type="molecule type" value="Genomic_DNA"/>
</dbReference>
<dbReference type="Gene3D" id="1.10.700.10">
    <property type="entry name" value="Dioxygenase LigAB, LigA subunit"/>
    <property type="match status" value="1"/>
</dbReference>
<dbReference type="InterPro" id="IPR004183">
    <property type="entry name" value="Xdiol_dOase_suB"/>
</dbReference>
<accession>A0ABS9TK35</accession>
<evidence type="ECO:0000313" key="3">
    <source>
        <dbReference type="EMBL" id="MCH6168910.1"/>
    </source>
</evidence>
<comment type="caution">
    <text evidence="3">The sequence shown here is derived from an EMBL/GenBank/DDBJ whole genome shotgun (WGS) entry which is preliminary data.</text>
</comment>
<evidence type="ECO:0000313" key="4">
    <source>
        <dbReference type="Proteomes" id="UP001299970"/>
    </source>
</evidence>
<dbReference type="RefSeq" id="WP_241039549.1">
    <property type="nucleotide sequence ID" value="NZ_BAAAJF010000011.1"/>
</dbReference>
<feature type="domain" description="Extradiol ring-cleavage dioxygenase LigAB LigA subunit" evidence="2">
    <location>
        <begin position="311"/>
        <end position="364"/>
    </location>
</feature>
<dbReference type="Gene3D" id="3.40.830.10">
    <property type="entry name" value="LigB-like"/>
    <property type="match status" value="1"/>
</dbReference>
<dbReference type="InterPro" id="IPR036622">
    <property type="entry name" value="LigA_sf"/>
</dbReference>
<keyword evidence="4" id="KW-1185">Reference proteome</keyword>
<evidence type="ECO:0000259" key="1">
    <source>
        <dbReference type="Pfam" id="PF02900"/>
    </source>
</evidence>
<organism evidence="3 4">
    <name type="scientific">Pseudonocardia alaniniphila</name>
    <dbReference type="NCBI Taxonomy" id="75291"/>
    <lineage>
        <taxon>Bacteria</taxon>
        <taxon>Bacillati</taxon>
        <taxon>Actinomycetota</taxon>
        <taxon>Actinomycetes</taxon>
        <taxon>Pseudonocardiales</taxon>
        <taxon>Pseudonocardiaceae</taxon>
        <taxon>Pseudonocardia</taxon>
    </lineage>
</organism>
<protein>
    <recommendedName>
        <fullName evidence="5">Extradiol ring-cleavage dioxygenase class III enzyme subunit B domain-containing protein</fullName>
    </recommendedName>
</protein>
<dbReference type="Pfam" id="PF07746">
    <property type="entry name" value="LigA"/>
    <property type="match status" value="1"/>
</dbReference>
<name>A0ABS9TK35_9PSEU</name>
<dbReference type="InterPro" id="IPR011986">
    <property type="entry name" value="Xdiol_dOase_LigA"/>
</dbReference>
<sequence length="390" mass="42607">MAEFVAAAAAVHAPQLLSRPPHEDPAKLDGSTDALRRFGQVLDETRPDALLVIGIDHLETFWLEAVPTFTLILSPEAEAHYMQKERRIPVHTELATHLLHGVVGRDIDLTYSQEAKLGHAFLTPFEYVLGDRDIPVIPLLVNAYLPPLPSPRRCFALGKAIAEALADRPERVAVLASGGMSHFPGTARYTAPQFSFDEWVLQEVAAGRYEELLDLTPVQLDEVGESELLTWFVMLGVLAGAGGTVPGSLLSYQHLSHHGHGVVQFVPPVPAGTEPTVDEPLANPVPKFGGYEFTSTDFIYYRFPEPASFPLNRLLHRVITDEEVRSEFVRDPASVAARAELTDEQRDALLADGFDKLTEVGAHPLLALSARQVALLEQQRQAAAAGVSTT</sequence>
<reference evidence="3 4" key="1">
    <citation type="submission" date="2022-03" db="EMBL/GenBank/DDBJ databases">
        <title>Pseudonocardia alaer sp. nov., a novel actinomycete isolated from reed forest soil.</title>
        <authorList>
            <person name="Wang L."/>
        </authorList>
    </citation>
    <scope>NUCLEOTIDE SEQUENCE [LARGE SCALE GENOMIC DNA]</scope>
    <source>
        <strain evidence="3 4">Y-16303</strain>
    </source>
</reference>
<dbReference type="Proteomes" id="UP001299970">
    <property type="component" value="Unassembled WGS sequence"/>
</dbReference>
<feature type="domain" description="Extradiol ring-cleavage dioxygenase class III enzyme subunit B" evidence="1">
    <location>
        <begin position="11"/>
        <end position="261"/>
    </location>
</feature>
<dbReference type="Pfam" id="PF02900">
    <property type="entry name" value="LigB"/>
    <property type="match status" value="1"/>
</dbReference>